<accession>A0A841BE73</accession>
<name>A0A841BE73_9ACTN</name>
<evidence type="ECO:0000313" key="2">
    <source>
        <dbReference type="Proteomes" id="UP000587527"/>
    </source>
</evidence>
<evidence type="ECO:0000313" key="1">
    <source>
        <dbReference type="EMBL" id="MBB5867387.1"/>
    </source>
</evidence>
<reference evidence="1 2" key="1">
    <citation type="submission" date="2020-08" db="EMBL/GenBank/DDBJ databases">
        <title>Sequencing the genomes of 1000 actinobacteria strains.</title>
        <authorList>
            <person name="Klenk H.-P."/>
        </authorList>
    </citation>
    <scope>NUCLEOTIDE SEQUENCE [LARGE SCALE GENOMIC DNA]</scope>
    <source>
        <strain evidence="1 2">DSM 45362</strain>
    </source>
</reference>
<organism evidence="1 2">
    <name type="scientific">Allocatelliglobosispora scoriae</name>
    <dbReference type="NCBI Taxonomy" id="643052"/>
    <lineage>
        <taxon>Bacteria</taxon>
        <taxon>Bacillati</taxon>
        <taxon>Actinomycetota</taxon>
        <taxon>Actinomycetes</taxon>
        <taxon>Micromonosporales</taxon>
        <taxon>Micromonosporaceae</taxon>
        <taxon>Allocatelliglobosispora</taxon>
    </lineage>
</organism>
<comment type="caution">
    <text evidence="1">The sequence shown here is derived from an EMBL/GenBank/DDBJ whole genome shotgun (WGS) entry which is preliminary data.</text>
</comment>
<proteinExistence type="predicted"/>
<dbReference type="EMBL" id="JACHMN010000001">
    <property type="protein sequence ID" value="MBB5867387.1"/>
    <property type="molecule type" value="Genomic_DNA"/>
</dbReference>
<dbReference type="RefSeq" id="WP_184832038.1">
    <property type="nucleotide sequence ID" value="NZ_JACHMN010000001.1"/>
</dbReference>
<keyword evidence="2" id="KW-1185">Reference proteome</keyword>
<dbReference type="AlphaFoldDB" id="A0A841BE73"/>
<gene>
    <name evidence="1" type="ORF">F4553_000766</name>
</gene>
<dbReference type="Proteomes" id="UP000587527">
    <property type="component" value="Unassembled WGS sequence"/>
</dbReference>
<sequence length="70" mass="7187">MTGFAELASFPRLVTAVEEASDDELLAAAPEATSLLNGLAFAVSIADVFGRTNSLGMTGTVPWPAIPIPP</sequence>
<protein>
    <submittedName>
        <fullName evidence="1">Uncharacterized protein</fullName>
    </submittedName>
</protein>